<evidence type="ECO:0000259" key="1">
    <source>
        <dbReference type="SMART" id="SM00479"/>
    </source>
</evidence>
<dbReference type="PANTHER" id="PTHR30231:SF42">
    <property type="entry name" value="EXONUCLEASE"/>
    <property type="match status" value="1"/>
</dbReference>
<proteinExistence type="predicted"/>
<dbReference type="SMART" id="SM00479">
    <property type="entry name" value="EXOIII"/>
    <property type="match status" value="1"/>
</dbReference>
<dbReference type="EMBL" id="BAABLN010000034">
    <property type="protein sequence ID" value="GAA4703685.1"/>
    <property type="molecule type" value="Genomic_DNA"/>
</dbReference>
<dbReference type="InterPro" id="IPR036397">
    <property type="entry name" value="RNaseH_sf"/>
</dbReference>
<dbReference type="InterPro" id="IPR012337">
    <property type="entry name" value="RNaseH-like_sf"/>
</dbReference>
<reference evidence="3" key="1">
    <citation type="journal article" date="2019" name="Int. J. Syst. Evol. Microbiol.">
        <title>The Global Catalogue of Microorganisms (GCM) 10K type strain sequencing project: providing services to taxonomists for standard genome sequencing and annotation.</title>
        <authorList>
            <consortium name="The Broad Institute Genomics Platform"/>
            <consortium name="The Broad Institute Genome Sequencing Center for Infectious Disease"/>
            <person name="Wu L."/>
            <person name="Ma J."/>
        </authorList>
    </citation>
    <scope>NUCLEOTIDE SEQUENCE [LARGE SCALE GENOMIC DNA]</scope>
    <source>
        <strain evidence="3">JCM 18958</strain>
    </source>
</reference>
<dbReference type="SUPFAM" id="SSF53098">
    <property type="entry name" value="Ribonuclease H-like"/>
    <property type="match status" value="1"/>
</dbReference>
<keyword evidence="3" id="KW-1185">Reference proteome</keyword>
<feature type="domain" description="Exonuclease" evidence="1">
    <location>
        <begin position="4"/>
        <end position="174"/>
    </location>
</feature>
<evidence type="ECO:0000313" key="3">
    <source>
        <dbReference type="Proteomes" id="UP001501446"/>
    </source>
</evidence>
<dbReference type="InterPro" id="IPR013520">
    <property type="entry name" value="Ribonucl_H"/>
</dbReference>
<comment type="caution">
    <text evidence="2">The sequence shown here is derived from an EMBL/GenBank/DDBJ whole genome shotgun (WGS) entry which is preliminary data.</text>
</comment>
<dbReference type="Proteomes" id="UP001501446">
    <property type="component" value="Unassembled WGS sequence"/>
</dbReference>
<name>A0ABP8X9P5_9MICC</name>
<gene>
    <name evidence="2" type="ORF">GCM10025781_23170</name>
</gene>
<dbReference type="Pfam" id="PF00929">
    <property type="entry name" value="RNase_T"/>
    <property type="match status" value="1"/>
</dbReference>
<evidence type="ECO:0000313" key="2">
    <source>
        <dbReference type="EMBL" id="GAA4703685.1"/>
    </source>
</evidence>
<dbReference type="CDD" id="cd06130">
    <property type="entry name" value="DNA_pol_III_epsilon_like"/>
    <property type="match status" value="1"/>
</dbReference>
<protein>
    <recommendedName>
        <fullName evidence="1">Exonuclease domain-containing protein</fullName>
    </recommendedName>
</protein>
<organism evidence="2 3">
    <name type="scientific">Kocuria gwangalliensis</name>
    <dbReference type="NCBI Taxonomy" id="501592"/>
    <lineage>
        <taxon>Bacteria</taxon>
        <taxon>Bacillati</taxon>
        <taxon>Actinomycetota</taxon>
        <taxon>Actinomycetes</taxon>
        <taxon>Micrococcales</taxon>
        <taxon>Micrococcaceae</taxon>
        <taxon>Kocuria</taxon>
    </lineage>
</organism>
<dbReference type="RefSeq" id="WP_303381902.1">
    <property type="nucleotide sequence ID" value="NZ_BAABLN010000034.1"/>
</dbReference>
<dbReference type="Gene3D" id="3.30.420.10">
    <property type="entry name" value="Ribonuclease H-like superfamily/Ribonuclease H"/>
    <property type="match status" value="1"/>
</dbReference>
<sequence>MPVSFTAIDFETANRSFASACAVGVVRVEDGHVADTQYSLLQPPPGHDHFEPGNIRVHGIRPADVAGAPPYAQYWKWLVERLEAGAPDGILVAHNAIFDTGVIKAANAAVGHPARSWRYACTLRLSRAAYRLRSYSLPAVSHAVGVSLENHHNALADAQACAGIVMDLAHRSAADSMEELAAHYGTKIYNTRL</sequence>
<accession>A0ABP8X9P5</accession>
<dbReference type="PANTHER" id="PTHR30231">
    <property type="entry name" value="DNA POLYMERASE III SUBUNIT EPSILON"/>
    <property type="match status" value="1"/>
</dbReference>